<protein>
    <submittedName>
        <fullName evidence="2">Uncharacterized protein</fullName>
    </submittedName>
</protein>
<dbReference type="AlphaFoldDB" id="A0A0S7BEF3"/>
<dbReference type="Proteomes" id="UP000055060">
    <property type="component" value="Unassembled WGS sequence"/>
</dbReference>
<dbReference type="EMBL" id="DF967972">
    <property type="protein sequence ID" value="GAP13312.1"/>
    <property type="molecule type" value="Genomic_DNA"/>
</dbReference>
<name>A0A0S7BEF3_9CHLR</name>
<dbReference type="Gene3D" id="2.60.120.380">
    <property type="match status" value="1"/>
</dbReference>
<dbReference type="OrthoDB" id="136024at2"/>
<keyword evidence="1" id="KW-0732">Signal</keyword>
<gene>
    <name evidence="2" type="ORF">LARV_01065</name>
</gene>
<evidence type="ECO:0000313" key="2">
    <source>
        <dbReference type="EMBL" id="GAP13312.1"/>
    </source>
</evidence>
<dbReference type="RefSeq" id="WP_075072658.1">
    <property type="nucleotide sequence ID" value="NZ_DF967972.1"/>
</dbReference>
<feature type="signal peptide" evidence="1">
    <location>
        <begin position="1"/>
        <end position="25"/>
    </location>
</feature>
<evidence type="ECO:0000256" key="1">
    <source>
        <dbReference type="SAM" id="SignalP"/>
    </source>
</evidence>
<proteinExistence type="predicted"/>
<sequence>MVIKKNCLFSIGVILSFLFSGSWNYAIAQAQTEQRVRLVLAFPNPITLSVPAGLDQEETERYAREFYNQQVQSLLKDLEPYLSNGSISNVQLLPALNSIRVTVKDSGTFNPLNATPSNTEGEPMNDSPFKIVESFSSIPIMTSTDAQSLPDFLSDSVPSQGRDVLSILNSINTIARVEPDNATPSQCTHAAADNFRAEVSAVSAWRQAVSLRQQNGETPTGGSQQPSIHINMGNVPSYIEGNVGGKTTVRLHVLRGGTVIGRDSQISGDDGSYLFWPSSNSYDCAPGAQWALELGDVVQISANGYTVQTVVVDMKGYAYAEGQRVEGTAPVGRSVVAQLSWYESLNLCQALSTRSETVAVNADGTYSAPVSTQFNRSVSGLVEALDANGNGTYRPFQKYQLVGNRWGGYSVILQPNTAFTIQQRRNGVLLATQTGVTNDSGYYYDYFDGGPGDELTLTTGTITMKQVIIIEPTINVDAVNNTISGTTTPGVAMRLGGTESSLEPIHCPDNENTCLTQVADSNGNYSFHLAQSVNDLAFGISFMTREGEGWNMYASSAPTTLKLLVLADPGTIQGRWYEGTTPLTVRLLDGDGVEQKTVTVQRPESTSSFFAAAGMKIPYGWQVEVSDGVNTQTMTVGLDTVNVDNITDQITGVTLPGHIKATNGKFCLESDVASQGPFSLGGVDIPSTVTFYVTQTDADGFQTQRYVSLYKNNPLSFSYYPGKWIVSGHFDAPYGTVIAYLMRGETTLTFLSTNNSSSSAPGEFEIPLSPANYEFQAGDSILLLKPDGSSFTVQLAYATVNVDTAGKRVFGKAPANSIIQAGVGRDSPGGTFRFMPDSVVDADGNYAVQIQADDIWQMYNCNRVDIAPRCVFPWMIYESPESYLYSYYGQQPMPEAADRFEPDDTKDVASSYTEPQLHTLHSQDDFDWVRFEVPQSDVDKHTIYHIYTYDLGWDMGTYLELWDGNGSYLTGTYSINQDNQGSGAELRGYFSQAGTYILRIHGFIPYDDGSTVFWESYGGMCDSIYSLGIVREKQVFLPFIER</sequence>
<organism evidence="2">
    <name type="scientific">Longilinea arvoryzae</name>
    <dbReference type="NCBI Taxonomy" id="360412"/>
    <lineage>
        <taxon>Bacteria</taxon>
        <taxon>Bacillati</taxon>
        <taxon>Chloroflexota</taxon>
        <taxon>Anaerolineae</taxon>
        <taxon>Anaerolineales</taxon>
        <taxon>Anaerolineaceae</taxon>
        <taxon>Longilinea</taxon>
    </lineage>
</organism>
<evidence type="ECO:0000313" key="3">
    <source>
        <dbReference type="Proteomes" id="UP000055060"/>
    </source>
</evidence>
<reference evidence="2" key="1">
    <citation type="submission" date="2015-07" db="EMBL/GenBank/DDBJ databases">
        <title>Draft Genome Sequences of Anaerolinea thermolimosa IMO-1, Bellilinea caldifistulae GOMI-1, Leptolinea tardivitalis YMTK-2, Levilinea saccharolytica KIBI-1,Longilinea arvoryzae KOME-1, Previously Described as Members of the Anaerolineaceae (Chloroflexi).</title>
        <authorList>
            <person name="Sekiguchi Y."/>
            <person name="Ohashi A."/>
            <person name="Matsuura N."/>
            <person name="Tourlousse M.D."/>
        </authorList>
    </citation>
    <scope>NUCLEOTIDE SEQUENCE [LARGE SCALE GENOMIC DNA]</scope>
    <source>
        <strain evidence="2">KOME-1</strain>
    </source>
</reference>
<accession>A0A0S7BEF3</accession>
<feature type="chain" id="PRO_5006632901" evidence="1">
    <location>
        <begin position="26"/>
        <end position="1042"/>
    </location>
</feature>
<keyword evidence="3" id="KW-1185">Reference proteome</keyword>